<dbReference type="AlphaFoldDB" id="A0A3B0SPZ3"/>
<feature type="transmembrane region" description="Helical" evidence="7">
    <location>
        <begin position="212"/>
        <end position="232"/>
    </location>
</feature>
<comment type="subcellular location">
    <subcellularLocation>
        <location evidence="1">Cell membrane</location>
        <topology evidence="1">Multi-pass membrane protein</topology>
    </subcellularLocation>
</comment>
<evidence type="ECO:0000256" key="2">
    <source>
        <dbReference type="ARBA" id="ARBA00007977"/>
    </source>
</evidence>
<feature type="transmembrane region" description="Helical" evidence="7">
    <location>
        <begin position="273"/>
        <end position="296"/>
    </location>
</feature>
<evidence type="ECO:0000256" key="7">
    <source>
        <dbReference type="SAM" id="Phobius"/>
    </source>
</evidence>
<evidence type="ECO:0000256" key="6">
    <source>
        <dbReference type="ARBA" id="ARBA00023136"/>
    </source>
</evidence>
<dbReference type="PANTHER" id="PTHR30106:SF2">
    <property type="entry name" value="UPF0324 INNER MEMBRANE PROTEIN YEIH"/>
    <property type="match status" value="1"/>
</dbReference>
<comment type="similarity">
    <text evidence="2">Belongs to the UPF0324 family.</text>
</comment>
<evidence type="ECO:0000313" key="8">
    <source>
        <dbReference type="EMBL" id="VAW06530.1"/>
    </source>
</evidence>
<keyword evidence="6 7" id="KW-0472">Membrane</keyword>
<dbReference type="GO" id="GO:0005886">
    <property type="term" value="C:plasma membrane"/>
    <property type="evidence" value="ECO:0007669"/>
    <property type="project" value="UniProtKB-SubCell"/>
</dbReference>
<name>A0A3B0SPZ3_9ZZZZ</name>
<keyword evidence="4 7" id="KW-0812">Transmembrane</keyword>
<keyword evidence="3" id="KW-1003">Cell membrane</keyword>
<feature type="transmembrane region" description="Helical" evidence="7">
    <location>
        <begin position="36"/>
        <end position="54"/>
    </location>
</feature>
<keyword evidence="5 7" id="KW-1133">Transmembrane helix</keyword>
<dbReference type="Pfam" id="PF03601">
    <property type="entry name" value="Cons_hypoth698"/>
    <property type="match status" value="1"/>
</dbReference>
<proteinExistence type="inferred from homology"/>
<feature type="transmembrane region" description="Helical" evidence="7">
    <location>
        <begin position="113"/>
        <end position="139"/>
    </location>
</feature>
<organism evidence="8">
    <name type="scientific">hydrothermal vent metagenome</name>
    <dbReference type="NCBI Taxonomy" id="652676"/>
    <lineage>
        <taxon>unclassified sequences</taxon>
        <taxon>metagenomes</taxon>
        <taxon>ecological metagenomes</taxon>
    </lineage>
</organism>
<evidence type="ECO:0000256" key="4">
    <source>
        <dbReference type="ARBA" id="ARBA00022692"/>
    </source>
</evidence>
<reference evidence="8" key="1">
    <citation type="submission" date="2018-06" db="EMBL/GenBank/DDBJ databases">
        <authorList>
            <person name="Zhirakovskaya E."/>
        </authorList>
    </citation>
    <scope>NUCLEOTIDE SEQUENCE</scope>
</reference>
<accession>A0A3B0SPZ3</accession>
<feature type="transmembrane region" description="Helical" evidence="7">
    <location>
        <begin position="146"/>
        <end position="167"/>
    </location>
</feature>
<evidence type="ECO:0000256" key="5">
    <source>
        <dbReference type="ARBA" id="ARBA00022989"/>
    </source>
</evidence>
<evidence type="ECO:0000256" key="3">
    <source>
        <dbReference type="ARBA" id="ARBA00022475"/>
    </source>
</evidence>
<dbReference type="InterPro" id="IPR018383">
    <property type="entry name" value="UPF0324_pro"/>
</dbReference>
<feature type="transmembrane region" description="Helical" evidence="7">
    <location>
        <begin position="334"/>
        <end position="354"/>
    </location>
</feature>
<gene>
    <name evidence="8" type="ORF">MNBD_ALPHA01-1057</name>
</gene>
<feature type="transmembrane region" description="Helical" evidence="7">
    <location>
        <begin position="244"/>
        <end position="261"/>
    </location>
</feature>
<dbReference type="EMBL" id="UOEJ01000243">
    <property type="protein sequence ID" value="VAW06530.1"/>
    <property type="molecule type" value="Genomic_DNA"/>
</dbReference>
<feature type="transmembrane region" description="Helical" evidence="7">
    <location>
        <begin position="179"/>
        <end position="205"/>
    </location>
</feature>
<dbReference type="PANTHER" id="PTHR30106">
    <property type="entry name" value="INNER MEMBRANE PROTEIN YEIH-RELATED"/>
    <property type="match status" value="1"/>
</dbReference>
<sequence length="357" mass="38559">MKNSEDLSRYDYLDSIEGFQPFDRDHKAPLWPRAKSLIPGVMVCAVVALAAGFIASYYTAPVMLLGLLLGMVFHFMSQESPTGKGVQFTSQTILRFGVALIGARIMLSDFTALGWPTLILVIMATGGIILLGVFWAWALRLDREQGLLIGGATAICGASAALALSTVMPKSKTLEHNTLIAVIGVTAMGTISMIIYPVIVGFLAIDSHDAGILIGGTIHDVSQVVGAGYSISGDAGDTAILVKLIRVFMLVPILLIFALSFRSHRERSSSGRFIFPYFLVGFIALVMLNSLQLIPAEISGMIQLTSKWMLVMAITAVGMKTSLKAMFSLGWKPLFLIVIETLTLSILYFSVIAFEII</sequence>
<protein>
    <submittedName>
        <fullName evidence="8">Inner membrane protein</fullName>
    </submittedName>
</protein>
<evidence type="ECO:0000256" key="1">
    <source>
        <dbReference type="ARBA" id="ARBA00004651"/>
    </source>
</evidence>